<dbReference type="Pfam" id="PF07983">
    <property type="entry name" value="X8"/>
    <property type="match status" value="1"/>
</dbReference>
<dbReference type="AlphaFoldDB" id="A0ABD2YQL0"/>
<evidence type="ECO:0000259" key="10">
    <source>
        <dbReference type="SMART" id="SM00768"/>
    </source>
</evidence>
<dbReference type="EMBL" id="JBJUIK010000012">
    <property type="protein sequence ID" value="KAL3509243.1"/>
    <property type="molecule type" value="Genomic_DNA"/>
</dbReference>
<dbReference type="Gene3D" id="1.20.58.1040">
    <property type="match status" value="1"/>
</dbReference>
<evidence type="ECO:0000256" key="6">
    <source>
        <dbReference type="ARBA" id="ARBA00023157"/>
    </source>
</evidence>
<evidence type="ECO:0000256" key="5">
    <source>
        <dbReference type="ARBA" id="ARBA00023136"/>
    </source>
</evidence>
<evidence type="ECO:0000313" key="11">
    <source>
        <dbReference type="EMBL" id="KAL3509243.1"/>
    </source>
</evidence>
<comment type="caution">
    <text evidence="11">The sequence shown here is derived from an EMBL/GenBank/DDBJ whole genome shotgun (WGS) entry which is preliminary data.</text>
</comment>
<feature type="chain" id="PRO_5044764097" description="X8 domain-containing protein" evidence="9">
    <location>
        <begin position="24"/>
        <end position="175"/>
    </location>
</feature>
<evidence type="ECO:0000256" key="7">
    <source>
        <dbReference type="ARBA" id="ARBA00023180"/>
    </source>
</evidence>
<evidence type="ECO:0000256" key="3">
    <source>
        <dbReference type="ARBA" id="ARBA00022622"/>
    </source>
</evidence>
<evidence type="ECO:0000256" key="4">
    <source>
        <dbReference type="ARBA" id="ARBA00022729"/>
    </source>
</evidence>
<dbReference type="GO" id="GO:0009506">
    <property type="term" value="C:plasmodesma"/>
    <property type="evidence" value="ECO:0007669"/>
    <property type="project" value="UniProtKB-ARBA"/>
</dbReference>
<keyword evidence="2" id="KW-1003">Cell membrane</keyword>
<name>A0ABD2YQL0_9GENT</name>
<proteinExistence type="predicted"/>
<accession>A0ABD2YQL0</accession>
<keyword evidence="5" id="KW-0472">Membrane</keyword>
<protein>
    <recommendedName>
        <fullName evidence="10">X8 domain-containing protein</fullName>
    </recommendedName>
</protein>
<dbReference type="InterPro" id="IPR012946">
    <property type="entry name" value="X8"/>
</dbReference>
<dbReference type="FunFam" id="1.20.58.1040:FF:000001">
    <property type="entry name" value="Glucan endo-1,3-beta-glucosidase 4"/>
    <property type="match status" value="1"/>
</dbReference>
<keyword evidence="12" id="KW-1185">Reference proteome</keyword>
<dbReference type="InterPro" id="IPR044788">
    <property type="entry name" value="X8_dom_prot"/>
</dbReference>
<gene>
    <name evidence="11" type="ORF">ACH5RR_028644</name>
</gene>
<dbReference type="GO" id="GO:0098552">
    <property type="term" value="C:side of membrane"/>
    <property type="evidence" value="ECO:0007669"/>
    <property type="project" value="UniProtKB-KW"/>
</dbReference>
<evidence type="ECO:0000256" key="9">
    <source>
        <dbReference type="SAM" id="SignalP"/>
    </source>
</evidence>
<sequence>MALPLYFIFVALTSISSTTLSAAQNGAGGNGGSSSGVAVELWCVAKNNAEDTALQTALDWACGQGGADCSAIQQGGPCYDAKDIQKTASFAFNDYFLKHGLTQDSCNFDNTAALTSINPSYGSCRFPSSKTAGSGNFTGGLGPTTADINSSSSFPEGWNWSLMIIHLCYAVSLLL</sequence>
<comment type="subcellular location">
    <subcellularLocation>
        <location evidence="1">Cell membrane</location>
        <topology evidence="1">Lipid-anchor</topology>
        <topology evidence="1">GPI-anchor</topology>
    </subcellularLocation>
</comment>
<evidence type="ECO:0000313" key="12">
    <source>
        <dbReference type="Proteomes" id="UP001630127"/>
    </source>
</evidence>
<reference evidence="11 12" key="1">
    <citation type="submission" date="2024-11" db="EMBL/GenBank/DDBJ databases">
        <title>A near-complete genome assembly of Cinchona calisaya.</title>
        <authorList>
            <person name="Lian D.C."/>
            <person name="Zhao X.W."/>
            <person name="Wei L."/>
        </authorList>
    </citation>
    <scope>NUCLEOTIDE SEQUENCE [LARGE SCALE GENOMIC DNA]</scope>
    <source>
        <tissue evidence="11">Nenye</tissue>
    </source>
</reference>
<dbReference type="Proteomes" id="UP001630127">
    <property type="component" value="Unassembled WGS sequence"/>
</dbReference>
<evidence type="ECO:0000256" key="1">
    <source>
        <dbReference type="ARBA" id="ARBA00004609"/>
    </source>
</evidence>
<dbReference type="SMART" id="SM00768">
    <property type="entry name" value="X8"/>
    <property type="match status" value="1"/>
</dbReference>
<feature type="signal peptide" evidence="9">
    <location>
        <begin position="1"/>
        <end position="23"/>
    </location>
</feature>
<keyword evidence="8" id="KW-0449">Lipoprotein</keyword>
<keyword evidence="6" id="KW-1015">Disulfide bond</keyword>
<dbReference type="PANTHER" id="PTHR31044">
    <property type="entry name" value="BETA-1,3 GLUCANASE"/>
    <property type="match status" value="1"/>
</dbReference>
<keyword evidence="3" id="KW-0336">GPI-anchor</keyword>
<evidence type="ECO:0000256" key="2">
    <source>
        <dbReference type="ARBA" id="ARBA00022475"/>
    </source>
</evidence>
<keyword evidence="4 9" id="KW-0732">Signal</keyword>
<dbReference type="GO" id="GO:0005886">
    <property type="term" value="C:plasma membrane"/>
    <property type="evidence" value="ECO:0007669"/>
    <property type="project" value="UniProtKB-SubCell"/>
</dbReference>
<keyword evidence="7" id="KW-0325">Glycoprotein</keyword>
<organism evidence="11 12">
    <name type="scientific">Cinchona calisaya</name>
    <dbReference type="NCBI Taxonomy" id="153742"/>
    <lineage>
        <taxon>Eukaryota</taxon>
        <taxon>Viridiplantae</taxon>
        <taxon>Streptophyta</taxon>
        <taxon>Embryophyta</taxon>
        <taxon>Tracheophyta</taxon>
        <taxon>Spermatophyta</taxon>
        <taxon>Magnoliopsida</taxon>
        <taxon>eudicotyledons</taxon>
        <taxon>Gunneridae</taxon>
        <taxon>Pentapetalae</taxon>
        <taxon>asterids</taxon>
        <taxon>lamiids</taxon>
        <taxon>Gentianales</taxon>
        <taxon>Rubiaceae</taxon>
        <taxon>Cinchonoideae</taxon>
        <taxon>Cinchoneae</taxon>
        <taxon>Cinchona</taxon>
    </lineage>
</organism>
<dbReference type="PANTHER" id="PTHR31044:SF33">
    <property type="entry name" value="PLASMODESMATA CALLOSE-BINDING PROTEIN 5"/>
    <property type="match status" value="1"/>
</dbReference>
<evidence type="ECO:0000256" key="8">
    <source>
        <dbReference type="ARBA" id="ARBA00023288"/>
    </source>
</evidence>
<feature type="domain" description="X8" evidence="10">
    <location>
        <begin position="41"/>
        <end position="126"/>
    </location>
</feature>